<dbReference type="EMBL" id="JAKCXM010000152">
    <property type="protein sequence ID" value="KAJ0400538.1"/>
    <property type="molecule type" value="Genomic_DNA"/>
</dbReference>
<evidence type="ECO:0000313" key="7">
    <source>
        <dbReference type="Proteomes" id="UP001209570"/>
    </source>
</evidence>
<dbReference type="InterPro" id="IPR040153">
    <property type="entry name" value="Rcf2"/>
</dbReference>
<evidence type="ECO:0000256" key="4">
    <source>
        <dbReference type="ARBA" id="ARBA00023136"/>
    </source>
</evidence>
<feature type="domain" description="HIG1" evidence="5">
    <location>
        <begin position="96"/>
        <end position="187"/>
    </location>
</feature>
<keyword evidence="4" id="KW-0472">Membrane</keyword>
<dbReference type="PROSITE" id="PS51503">
    <property type="entry name" value="HIG1"/>
    <property type="match status" value="1"/>
</dbReference>
<keyword evidence="3" id="KW-1133">Transmembrane helix</keyword>
<evidence type="ECO:0000313" key="6">
    <source>
        <dbReference type="EMBL" id="KAJ0400538.1"/>
    </source>
</evidence>
<gene>
    <name evidence="6" type="ORF">P43SY_008401</name>
</gene>
<dbReference type="Proteomes" id="UP001209570">
    <property type="component" value="Unassembled WGS sequence"/>
</dbReference>
<comment type="subcellular location">
    <subcellularLocation>
        <location evidence="1">Mitochondrion</location>
    </subcellularLocation>
</comment>
<keyword evidence="7" id="KW-1185">Reference proteome</keyword>
<accession>A0AAD5M2E5</accession>
<proteinExistence type="predicted"/>
<dbReference type="PANTHER" id="PTHR28018:SF3">
    <property type="entry name" value="RESPIRATORY SUPERCOMPLEX FACTOR 2, MITOCHONDRIAL"/>
    <property type="match status" value="1"/>
</dbReference>
<evidence type="ECO:0000256" key="1">
    <source>
        <dbReference type="ARBA" id="ARBA00004173"/>
    </source>
</evidence>
<reference evidence="6" key="1">
    <citation type="submission" date="2021-12" db="EMBL/GenBank/DDBJ databases">
        <title>Prjna785345.</title>
        <authorList>
            <person name="Rujirawat T."/>
            <person name="Krajaejun T."/>
        </authorList>
    </citation>
    <scope>NUCLEOTIDE SEQUENCE</scope>
    <source>
        <strain evidence="6">Pi057C3</strain>
    </source>
</reference>
<evidence type="ECO:0000259" key="5">
    <source>
        <dbReference type="PROSITE" id="PS51503"/>
    </source>
</evidence>
<protein>
    <recommendedName>
        <fullName evidence="5">HIG1 domain-containing protein</fullName>
    </recommendedName>
</protein>
<comment type="caution">
    <text evidence="6">The sequence shown here is derived from an EMBL/GenBank/DDBJ whole genome shotgun (WGS) entry which is preliminary data.</text>
</comment>
<dbReference type="InterPro" id="IPR007667">
    <property type="entry name" value="Hypoxia_induced_domain"/>
</dbReference>
<dbReference type="GO" id="GO:0033617">
    <property type="term" value="P:mitochondrial respiratory chain complex IV assembly"/>
    <property type="evidence" value="ECO:0007669"/>
    <property type="project" value="TreeGrafter"/>
</dbReference>
<dbReference type="PANTHER" id="PTHR28018">
    <property type="entry name" value="RESPIRATORY SUPERCOMPLEX FACTOR 2, MITOCHONDRIAL"/>
    <property type="match status" value="1"/>
</dbReference>
<evidence type="ECO:0000256" key="3">
    <source>
        <dbReference type="ARBA" id="ARBA00022989"/>
    </source>
</evidence>
<dbReference type="Pfam" id="PF04588">
    <property type="entry name" value="HIG_1_N"/>
    <property type="match status" value="1"/>
</dbReference>
<keyword evidence="2" id="KW-0812">Transmembrane</keyword>
<sequence>MASQPIVDSNSSTAKDIILVHALTEGIKAGATAAAVVGTGVITAHNYWPAFRTRLGASGKTALVVSSLLATFAVVSEKRLLAGARNPEKYLASLDPNYVELKVHEHHSLKWYHRLANHVYDHPYKSLMTVGVPLVGSIFAYQATNQGIQRSQQIMHTRIYGQGAVVVLLLASMGFHDFMQKRGRFVAEEEHAEEGQH</sequence>
<organism evidence="6 7">
    <name type="scientific">Pythium insidiosum</name>
    <name type="common">Pythiosis disease agent</name>
    <dbReference type="NCBI Taxonomy" id="114742"/>
    <lineage>
        <taxon>Eukaryota</taxon>
        <taxon>Sar</taxon>
        <taxon>Stramenopiles</taxon>
        <taxon>Oomycota</taxon>
        <taxon>Peronosporomycetes</taxon>
        <taxon>Pythiales</taxon>
        <taxon>Pythiaceae</taxon>
        <taxon>Pythium</taxon>
    </lineage>
</organism>
<dbReference type="GO" id="GO:0005739">
    <property type="term" value="C:mitochondrion"/>
    <property type="evidence" value="ECO:0007669"/>
    <property type="project" value="UniProtKB-SubCell"/>
</dbReference>
<dbReference type="AlphaFoldDB" id="A0AAD5M2E5"/>
<evidence type="ECO:0000256" key="2">
    <source>
        <dbReference type="ARBA" id="ARBA00022692"/>
    </source>
</evidence>
<name>A0AAD5M2E5_PYTIN</name>